<name>A0A7M7KBQ8_VARDE</name>
<keyword evidence="4" id="KW-1185">Reference proteome</keyword>
<dbReference type="RefSeq" id="XP_022663387.1">
    <property type="nucleotide sequence ID" value="XM_022807652.1"/>
</dbReference>
<protein>
    <submittedName>
        <fullName evidence="3">Uncharacterized protein</fullName>
    </submittedName>
</protein>
<feature type="signal peptide" evidence="2">
    <location>
        <begin position="1"/>
        <end position="21"/>
    </location>
</feature>
<feature type="compositionally biased region" description="Basic and acidic residues" evidence="1">
    <location>
        <begin position="161"/>
        <end position="185"/>
    </location>
</feature>
<evidence type="ECO:0000256" key="1">
    <source>
        <dbReference type="SAM" id="MobiDB-lite"/>
    </source>
</evidence>
<feature type="region of interest" description="Disordered" evidence="1">
    <location>
        <begin position="152"/>
        <end position="185"/>
    </location>
</feature>
<organism evidence="3 4">
    <name type="scientific">Varroa destructor</name>
    <name type="common">Honeybee mite</name>
    <dbReference type="NCBI Taxonomy" id="109461"/>
    <lineage>
        <taxon>Eukaryota</taxon>
        <taxon>Metazoa</taxon>
        <taxon>Ecdysozoa</taxon>
        <taxon>Arthropoda</taxon>
        <taxon>Chelicerata</taxon>
        <taxon>Arachnida</taxon>
        <taxon>Acari</taxon>
        <taxon>Parasitiformes</taxon>
        <taxon>Mesostigmata</taxon>
        <taxon>Gamasina</taxon>
        <taxon>Dermanyssoidea</taxon>
        <taxon>Varroidae</taxon>
        <taxon>Varroa</taxon>
    </lineage>
</organism>
<keyword evidence="2" id="KW-0732">Signal</keyword>
<proteinExistence type="predicted"/>
<evidence type="ECO:0000313" key="3">
    <source>
        <dbReference type="EnsemblMetazoa" id="XP_022663387"/>
    </source>
</evidence>
<dbReference type="EnsemblMetazoa" id="XM_022807652">
    <property type="protein sequence ID" value="XP_022663387"/>
    <property type="gene ID" value="LOC111251242"/>
</dbReference>
<dbReference type="InParanoid" id="A0A7M7KBQ8"/>
<feature type="chain" id="PRO_5029527343" evidence="2">
    <location>
        <begin position="22"/>
        <end position="185"/>
    </location>
</feature>
<dbReference type="Proteomes" id="UP000594260">
    <property type="component" value="Unplaced"/>
</dbReference>
<sequence>MLMSSTAFAILFACWCGGSTTTGFRKPSNFFYVPGFRTGGPLGPQRNVNGLWTFIAVPVPLENQTLPEGDFPMEQVAQAKLWGPVYRPGHGWVYGEAGFVFVPRMPPYVPPIIFPPPRSLSNGDVTPASVAAVSERDVDSVVEPVINALAASAPADSAVTTEKEPMKADEEKYDENKNNVNTKEP</sequence>
<dbReference type="KEGG" id="vde:111251242"/>
<dbReference type="GeneID" id="111251242"/>
<dbReference type="OrthoDB" id="10451664at2759"/>
<evidence type="ECO:0000313" key="4">
    <source>
        <dbReference type="Proteomes" id="UP000594260"/>
    </source>
</evidence>
<reference evidence="3" key="1">
    <citation type="submission" date="2021-01" db="UniProtKB">
        <authorList>
            <consortium name="EnsemblMetazoa"/>
        </authorList>
    </citation>
    <scope>IDENTIFICATION</scope>
</reference>
<dbReference type="AlphaFoldDB" id="A0A7M7KBQ8"/>
<evidence type="ECO:0000256" key="2">
    <source>
        <dbReference type="SAM" id="SignalP"/>
    </source>
</evidence>
<accession>A0A7M7KBQ8</accession>